<evidence type="ECO:0000259" key="6">
    <source>
        <dbReference type="PROSITE" id="PS51379"/>
    </source>
</evidence>
<feature type="domain" description="4Fe-4S ferredoxin-type" evidence="6">
    <location>
        <begin position="2"/>
        <end position="31"/>
    </location>
</feature>
<dbReference type="Proteomes" id="UP000031866">
    <property type="component" value="Chromosome"/>
</dbReference>
<dbReference type="GO" id="GO:0046872">
    <property type="term" value="F:metal ion binding"/>
    <property type="evidence" value="ECO:0007669"/>
    <property type="project" value="UniProtKB-KW"/>
</dbReference>
<dbReference type="PANTHER" id="PTHR43673">
    <property type="entry name" value="NAD(P)H NITROREDUCTASE YDGI-RELATED"/>
    <property type="match status" value="1"/>
</dbReference>
<sequence length="266" mass="29861">MNLITVNEAKCIKCELCIKECPVAFLKMGSHGPEEIENNHCISCGHCTAICPNSAIDNKKSPLEDQIDLKDFTKLNEKQAEYFLRSRRSIRNYKTEPVSREKLTKLIDIARLAPTASNSQGISFIVVQNKQLLEQALEMTIQIIENSPLRHLVEEAIKSYREDGYDSVFRGAPNLIIATSDKNFSNGRNNAISCLTYLELFAPSLGLGSCWAGIFEHCIAIEDSPLLKLFNIPKDKKVVGAVMVGYPKYSYNRLVDRNPLDATFIE</sequence>
<evidence type="ECO:0000256" key="1">
    <source>
        <dbReference type="ARBA" id="ARBA00007118"/>
    </source>
</evidence>
<dbReference type="GO" id="GO:0016491">
    <property type="term" value="F:oxidoreductase activity"/>
    <property type="evidence" value="ECO:0007669"/>
    <property type="project" value="UniProtKB-KW"/>
</dbReference>
<dbReference type="Gene3D" id="3.40.109.10">
    <property type="entry name" value="NADH Oxidase"/>
    <property type="match status" value="1"/>
</dbReference>
<dbReference type="Gene3D" id="3.30.70.20">
    <property type="match status" value="1"/>
</dbReference>
<keyword evidence="3" id="KW-0560">Oxidoreductase</keyword>
<proteinExistence type="inferred from homology"/>
<comment type="similarity">
    <text evidence="1">Belongs to the nitroreductase family.</text>
</comment>
<dbReference type="KEGG" id="cbei:LF65_02566"/>
<dbReference type="RefSeq" id="WP_041896441.1">
    <property type="nucleotide sequence ID" value="NZ_CP010086.2"/>
</dbReference>
<dbReference type="GO" id="GO:0051536">
    <property type="term" value="F:iron-sulfur cluster binding"/>
    <property type="evidence" value="ECO:0007669"/>
    <property type="project" value="UniProtKB-KW"/>
</dbReference>
<dbReference type="PROSITE" id="PS51379">
    <property type="entry name" value="4FE4S_FER_2"/>
    <property type="match status" value="2"/>
</dbReference>
<keyword evidence="4" id="KW-0408">Iron</keyword>
<organism evidence="7 8">
    <name type="scientific">Clostridium beijerinckii</name>
    <name type="common">Clostridium MP</name>
    <dbReference type="NCBI Taxonomy" id="1520"/>
    <lineage>
        <taxon>Bacteria</taxon>
        <taxon>Bacillati</taxon>
        <taxon>Bacillota</taxon>
        <taxon>Clostridia</taxon>
        <taxon>Eubacteriales</taxon>
        <taxon>Clostridiaceae</taxon>
        <taxon>Clostridium</taxon>
    </lineage>
</organism>
<dbReference type="Pfam" id="PF13237">
    <property type="entry name" value="Fer4_10"/>
    <property type="match status" value="1"/>
</dbReference>
<dbReference type="Pfam" id="PF00881">
    <property type="entry name" value="Nitroreductase"/>
    <property type="match status" value="1"/>
</dbReference>
<dbReference type="AlphaFoldDB" id="A0A0B5QLP4"/>
<evidence type="ECO:0000256" key="3">
    <source>
        <dbReference type="ARBA" id="ARBA00023002"/>
    </source>
</evidence>
<name>A0A0B5QLP4_CLOBE</name>
<accession>A0A0B5QLP4</accession>
<dbReference type="EMBL" id="CP010086">
    <property type="protein sequence ID" value="AJG99141.1"/>
    <property type="molecule type" value="Genomic_DNA"/>
</dbReference>
<keyword evidence="2" id="KW-0479">Metal-binding</keyword>
<dbReference type="InterPro" id="IPR017900">
    <property type="entry name" value="4Fe4S_Fe_S_CS"/>
</dbReference>
<dbReference type="OrthoDB" id="9804603at2"/>
<dbReference type="PROSITE" id="PS00198">
    <property type="entry name" value="4FE4S_FER_1"/>
    <property type="match status" value="2"/>
</dbReference>
<gene>
    <name evidence="7" type="ORF">LF65_02566</name>
</gene>
<keyword evidence="5" id="KW-0411">Iron-sulfur</keyword>
<dbReference type="InterPro" id="IPR000415">
    <property type="entry name" value="Nitroreductase-like"/>
</dbReference>
<evidence type="ECO:0000256" key="2">
    <source>
        <dbReference type="ARBA" id="ARBA00022723"/>
    </source>
</evidence>
<evidence type="ECO:0000256" key="5">
    <source>
        <dbReference type="ARBA" id="ARBA00023014"/>
    </source>
</evidence>
<reference evidence="8" key="1">
    <citation type="submission" date="2014-12" db="EMBL/GenBank/DDBJ databases">
        <title>Genome sequence of Clostridium beijerinckii strain 59B.</title>
        <authorList>
            <person name="Little G.T."/>
            <person name="Minton N.P."/>
        </authorList>
    </citation>
    <scope>NUCLEOTIDE SEQUENCE [LARGE SCALE GENOMIC DNA]</scope>
    <source>
        <strain evidence="8">59B</strain>
    </source>
</reference>
<evidence type="ECO:0000256" key="4">
    <source>
        <dbReference type="ARBA" id="ARBA00023004"/>
    </source>
</evidence>
<evidence type="ECO:0000313" key="8">
    <source>
        <dbReference type="Proteomes" id="UP000031866"/>
    </source>
</evidence>
<dbReference type="CDD" id="cd02143">
    <property type="entry name" value="nitroreductase_FeS-like"/>
    <property type="match status" value="1"/>
</dbReference>
<dbReference type="PANTHER" id="PTHR43673:SF10">
    <property type="entry name" value="NADH DEHYDROGENASE_NAD(P)H NITROREDUCTASE XCC3605-RELATED"/>
    <property type="match status" value="1"/>
</dbReference>
<dbReference type="InterPro" id="IPR029479">
    <property type="entry name" value="Nitroreductase"/>
</dbReference>
<dbReference type="SUPFAM" id="SSF55469">
    <property type="entry name" value="FMN-dependent nitroreductase-like"/>
    <property type="match status" value="1"/>
</dbReference>
<dbReference type="STRING" id="1520.LF65_02566"/>
<protein>
    <submittedName>
        <fullName evidence="7">Ferredoxin</fullName>
    </submittedName>
</protein>
<evidence type="ECO:0000313" key="7">
    <source>
        <dbReference type="EMBL" id="AJG99141.1"/>
    </source>
</evidence>
<dbReference type="InterPro" id="IPR017896">
    <property type="entry name" value="4Fe4S_Fe-S-bd"/>
</dbReference>
<feature type="domain" description="4Fe-4S ferredoxin-type" evidence="6">
    <location>
        <begin position="32"/>
        <end position="61"/>
    </location>
</feature>
<dbReference type="SUPFAM" id="SSF54862">
    <property type="entry name" value="4Fe-4S ferredoxins"/>
    <property type="match status" value="1"/>
</dbReference>